<accession>A0A1Y1ULY6</accession>
<sequence length="162" mass="19325">WLRRLGPLKATNLKETMNIMNEIIELFKLLENSCMNKSNMEKITIIYNALPNILKDKILMSSQYTPETLYEIIKTDILDNNSFNTRNARNGNNHYNNPFINEYRDFHDAYMDIDNIEKKYTKNKRINKYHHRNNKYCIICNISGHSVKDCHYNPCRATRTKK</sequence>
<dbReference type="OrthoDB" id="10653942at2759"/>
<reference evidence="1 2" key="1">
    <citation type="submission" date="2016-08" db="EMBL/GenBank/DDBJ databases">
        <title>Genomes of anaerobic fungi encode conserved fungal cellulosomes for biomass hydrolysis.</title>
        <authorList>
            <consortium name="DOE Joint Genome Institute"/>
            <person name="Haitjema C.H."/>
            <person name="Gilmore S.P."/>
            <person name="Henske J.K."/>
            <person name="Solomon K.V."/>
            <person name="De Groot R."/>
            <person name="Kuo A."/>
            <person name="Mondo S.J."/>
            <person name="Salamov A.A."/>
            <person name="Labutti K."/>
            <person name="Zhao Z."/>
            <person name="Chiniquy J."/>
            <person name="Barry K."/>
            <person name="Brewer H.M."/>
            <person name="Purvine S.O."/>
            <person name="Wright A.T."/>
            <person name="Boxma B."/>
            <person name="Van Alen T."/>
            <person name="Hackstein J.H."/>
            <person name="Baker S.E."/>
            <person name="Grigoriev I.V."/>
            <person name="O'Malley M.A."/>
        </authorList>
    </citation>
    <scope>NUCLEOTIDE SEQUENCE [LARGE SCALE GENOMIC DNA]</scope>
    <source>
        <strain evidence="2">finn</strain>
    </source>
</reference>
<keyword evidence="2" id="KW-1185">Reference proteome</keyword>
<comment type="caution">
    <text evidence="1">The sequence shown here is derived from an EMBL/GenBank/DDBJ whole genome shotgun (WGS) entry which is preliminary data.</text>
</comment>
<proteinExistence type="predicted"/>
<feature type="non-terminal residue" evidence="1">
    <location>
        <position position="1"/>
    </location>
</feature>
<dbReference type="EMBL" id="MCFH01000123">
    <property type="protein sequence ID" value="ORX38145.1"/>
    <property type="molecule type" value="Genomic_DNA"/>
</dbReference>
<organism evidence="1 2">
    <name type="scientific">Piromyces finnis</name>
    <dbReference type="NCBI Taxonomy" id="1754191"/>
    <lineage>
        <taxon>Eukaryota</taxon>
        <taxon>Fungi</taxon>
        <taxon>Fungi incertae sedis</taxon>
        <taxon>Chytridiomycota</taxon>
        <taxon>Chytridiomycota incertae sedis</taxon>
        <taxon>Neocallimastigomycetes</taxon>
        <taxon>Neocallimastigales</taxon>
        <taxon>Neocallimastigaceae</taxon>
        <taxon>Piromyces</taxon>
    </lineage>
</organism>
<evidence type="ECO:0000313" key="2">
    <source>
        <dbReference type="Proteomes" id="UP000193719"/>
    </source>
</evidence>
<evidence type="ECO:0000313" key="1">
    <source>
        <dbReference type="EMBL" id="ORX38145.1"/>
    </source>
</evidence>
<dbReference type="Proteomes" id="UP000193719">
    <property type="component" value="Unassembled WGS sequence"/>
</dbReference>
<gene>
    <name evidence="1" type="ORF">BCR36DRAFT_242608</name>
</gene>
<name>A0A1Y1ULY6_9FUNG</name>
<protein>
    <submittedName>
        <fullName evidence="1">Uncharacterized protein</fullName>
    </submittedName>
</protein>
<feature type="non-terminal residue" evidence="1">
    <location>
        <position position="162"/>
    </location>
</feature>
<dbReference type="AlphaFoldDB" id="A0A1Y1ULY6"/>
<reference evidence="1 2" key="2">
    <citation type="submission" date="2016-08" db="EMBL/GenBank/DDBJ databases">
        <title>Pervasive Adenine N6-methylation of Active Genes in Fungi.</title>
        <authorList>
            <consortium name="DOE Joint Genome Institute"/>
            <person name="Mondo S.J."/>
            <person name="Dannebaum R.O."/>
            <person name="Kuo R.C."/>
            <person name="Labutti K."/>
            <person name="Haridas S."/>
            <person name="Kuo A."/>
            <person name="Salamov A."/>
            <person name="Ahrendt S.R."/>
            <person name="Lipzen A."/>
            <person name="Sullivan W."/>
            <person name="Andreopoulos W.B."/>
            <person name="Clum A."/>
            <person name="Lindquist E."/>
            <person name="Daum C."/>
            <person name="Ramamoorthy G.K."/>
            <person name="Gryganskyi A."/>
            <person name="Culley D."/>
            <person name="Magnuson J.K."/>
            <person name="James T.Y."/>
            <person name="O'Malley M.A."/>
            <person name="Stajich J.E."/>
            <person name="Spatafora J.W."/>
            <person name="Visel A."/>
            <person name="Grigoriev I.V."/>
        </authorList>
    </citation>
    <scope>NUCLEOTIDE SEQUENCE [LARGE SCALE GENOMIC DNA]</scope>
    <source>
        <strain evidence="2">finn</strain>
    </source>
</reference>